<dbReference type="AlphaFoldDB" id="A0A3G6IUZ9"/>
<dbReference type="GO" id="GO:0006006">
    <property type="term" value="P:glucose metabolic process"/>
    <property type="evidence" value="ECO:0007669"/>
    <property type="project" value="TreeGrafter"/>
</dbReference>
<dbReference type="GO" id="GO:0033499">
    <property type="term" value="P:galactose catabolic process via UDP-galactose, Leloir pathway"/>
    <property type="evidence" value="ECO:0007669"/>
    <property type="project" value="TreeGrafter"/>
</dbReference>
<keyword evidence="1" id="KW-0413">Isomerase</keyword>
<dbReference type="SUPFAM" id="SSF74650">
    <property type="entry name" value="Galactose mutarotase-like"/>
    <property type="match status" value="1"/>
</dbReference>
<organism evidence="1 2">
    <name type="scientific">Corynebacterium pseudopelargi</name>
    <dbReference type="NCBI Taxonomy" id="2080757"/>
    <lineage>
        <taxon>Bacteria</taxon>
        <taxon>Bacillati</taxon>
        <taxon>Actinomycetota</taxon>
        <taxon>Actinomycetes</taxon>
        <taxon>Mycobacteriales</taxon>
        <taxon>Corynebacteriaceae</taxon>
        <taxon>Corynebacterium</taxon>
    </lineage>
</organism>
<dbReference type="RefSeq" id="WP_164470390.1">
    <property type="nucleotide sequence ID" value="NZ_CP033898.1"/>
</dbReference>
<dbReference type="CDD" id="cd09022">
    <property type="entry name" value="Aldose_epim_Ec_YihR"/>
    <property type="match status" value="1"/>
</dbReference>
<reference evidence="1 2" key="1">
    <citation type="submission" date="2018-11" db="EMBL/GenBank/DDBJ databases">
        <authorList>
            <person name="Kleinhagauer T."/>
            <person name="Glaeser S.P."/>
            <person name="Spergser J."/>
            <person name="Ruckert C."/>
            <person name="Kaempfer P."/>
            <person name="Busse H.-J."/>
        </authorList>
    </citation>
    <scope>NUCLEOTIDE SEQUENCE [LARGE SCALE GENOMIC DNA]</scope>
    <source>
        <strain evidence="1 2">812CH</strain>
    </source>
</reference>
<name>A0A3G6IUZ9_9CORY</name>
<dbReference type="EC" id="5.1.3.3" evidence="1"/>
<accession>A0A3G6IUZ9</accession>
<proteinExistence type="predicted"/>
<evidence type="ECO:0000313" key="1">
    <source>
        <dbReference type="EMBL" id="AZA09522.1"/>
    </source>
</evidence>
<dbReference type="Gene3D" id="2.70.98.10">
    <property type="match status" value="1"/>
</dbReference>
<dbReference type="GO" id="GO:0004034">
    <property type="term" value="F:aldose 1-epimerase activity"/>
    <property type="evidence" value="ECO:0007669"/>
    <property type="project" value="UniProtKB-EC"/>
</dbReference>
<dbReference type="GO" id="GO:0030246">
    <property type="term" value="F:carbohydrate binding"/>
    <property type="evidence" value="ECO:0007669"/>
    <property type="project" value="InterPro"/>
</dbReference>
<dbReference type="InterPro" id="IPR011013">
    <property type="entry name" value="Gal_mutarotase_sf_dom"/>
</dbReference>
<dbReference type="PANTHER" id="PTHR10091:SF0">
    <property type="entry name" value="GALACTOSE MUTAROTASE"/>
    <property type="match status" value="1"/>
</dbReference>
<dbReference type="Pfam" id="PF01263">
    <property type="entry name" value="Aldose_epim"/>
    <property type="match status" value="1"/>
</dbReference>
<keyword evidence="2" id="KW-1185">Reference proteome</keyword>
<dbReference type="InterPro" id="IPR008183">
    <property type="entry name" value="Aldose_1/G6P_1-epimerase"/>
</dbReference>
<gene>
    <name evidence="1" type="primary">galM</name>
    <name evidence="1" type="ORF">CPPEL_07060</name>
</gene>
<dbReference type="InterPro" id="IPR014718">
    <property type="entry name" value="GH-type_carb-bd"/>
</dbReference>
<dbReference type="PANTHER" id="PTHR10091">
    <property type="entry name" value="ALDOSE-1-EPIMERASE"/>
    <property type="match status" value="1"/>
</dbReference>
<dbReference type="EMBL" id="CP033898">
    <property type="protein sequence ID" value="AZA09522.1"/>
    <property type="molecule type" value="Genomic_DNA"/>
</dbReference>
<protein>
    <submittedName>
        <fullName evidence="1">Aldose 1-epimerase</fullName>
        <ecNumber evidence="1">5.1.3.3</ecNumber>
    </submittedName>
</protein>
<sequence length="299" mass="32619">MEPAKTSLIELNFGDYHAEVNLLGGGLKALTYRGYPLVETYEDPSDPPLAAGLILAPWPNRVEDGQFSFEGQSYQLEISEPDRNNAIHGLVHNLIWSVVQRDTDSVVLRTEIPQSPGWPWQIELQVRYSLSEDGLELYAKAEAKESVAPFAFGWHSYLNCFGEPTDALQLEINVDEQLPLDSKRNLPSGSLTRSPIVSDLQAGVGLSGLVFDDCFTAPGGVNARLTGEHGAVMMRCSSNLGWAQIFTPDESLGVTYPGRGRAVAIEPMSAPPNALHDDVDVEKLLPGSPIEYRINISAA</sequence>
<dbReference type="InterPro" id="IPR037480">
    <property type="entry name" value="YihR-like"/>
</dbReference>
<evidence type="ECO:0000313" key="2">
    <source>
        <dbReference type="Proteomes" id="UP000271426"/>
    </source>
</evidence>
<dbReference type="Proteomes" id="UP000271426">
    <property type="component" value="Chromosome"/>
</dbReference>
<dbReference type="KEGG" id="cpso:CPPEL_07060"/>